<evidence type="ECO:0000256" key="4">
    <source>
        <dbReference type="ARBA" id="ARBA00022825"/>
    </source>
</evidence>
<dbReference type="GO" id="GO:0006508">
    <property type="term" value="P:proteolysis"/>
    <property type="evidence" value="ECO:0007669"/>
    <property type="project" value="UniProtKB-KW"/>
</dbReference>
<feature type="domain" description="Peptidase S49" evidence="6">
    <location>
        <begin position="133"/>
        <end position="273"/>
    </location>
</feature>
<sequence length="318" mass="34165">MATDERDDWAQATLRDIALEGIRERRRARRWGLLFKFLLLAYLVAILLLTLPSLQGEAQMPGTAPHTAVVDLDGTIAADTPASADRVINGLEEAFSASGAQAVMLRINSPGGSPVQARRIYAAIQRLRAAHPDKPLYAVTGDIAASGAYYVAAAADRIYADPASLVGSIGVIMGGFGYTGAMEKLGIERRLYTAGRNKAMLDPFSETNPAVEEHVQSMLEEIHQQFIDAVKQGRGDRLASDRDDIFSGLVWTGARAVDLGLADALATPDEVARDVVGVARTVDYTPRGGFLERVMNRLGVTAVRLAQRFGGPFTGAVR</sequence>
<evidence type="ECO:0000256" key="2">
    <source>
        <dbReference type="ARBA" id="ARBA00022670"/>
    </source>
</evidence>
<dbReference type="InterPro" id="IPR047272">
    <property type="entry name" value="S49_SppA_C"/>
</dbReference>
<keyword evidence="3" id="KW-0378">Hydrolase</keyword>
<evidence type="ECO:0000256" key="3">
    <source>
        <dbReference type="ARBA" id="ARBA00022801"/>
    </source>
</evidence>
<dbReference type="EMBL" id="MN079105">
    <property type="protein sequence ID" value="QEA05608.1"/>
    <property type="molecule type" value="Genomic_DNA"/>
</dbReference>
<evidence type="ECO:0000256" key="5">
    <source>
        <dbReference type="SAM" id="Phobius"/>
    </source>
</evidence>
<keyword evidence="5" id="KW-0812">Transmembrane</keyword>
<dbReference type="GO" id="GO:0008236">
    <property type="term" value="F:serine-type peptidase activity"/>
    <property type="evidence" value="ECO:0007669"/>
    <property type="project" value="UniProtKB-KW"/>
</dbReference>
<reference evidence="7" key="1">
    <citation type="submission" date="2019-06" db="EMBL/GenBank/DDBJ databases">
        <authorList>
            <person name="Murdoch R.W."/>
            <person name="Fathepure B."/>
        </authorList>
    </citation>
    <scope>NUCLEOTIDE SEQUENCE</scope>
</reference>
<dbReference type="Gene3D" id="6.20.330.10">
    <property type="match status" value="1"/>
</dbReference>
<keyword evidence="4" id="KW-0720">Serine protease</keyword>
<accession>A0A5B8RCH5</accession>
<dbReference type="InterPro" id="IPR002142">
    <property type="entry name" value="Peptidase_S49"/>
</dbReference>
<organism evidence="7">
    <name type="scientific">uncultured organism</name>
    <dbReference type="NCBI Taxonomy" id="155900"/>
    <lineage>
        <taxon>unclassified sequences</taxon>
        <taxon>environmental samples</taxon>
    </lineage>
</organism>
<evidence type="ECO:0000259" key="6">
    <source>
        <dbReference type="Pfam" id="PF01343"/>
    </source>
</evidence>
<dbReference type="CDD" id="cd07023">
    <property type="entry name" value="S49_Sppa_N_C"/>
    <property type="match status" value="1"/>
</dbReference>
<comment type="similarity">
    <text evidence="1">Belongs to the peptidase S49 family.</text>
</comment>
<dbReference type="AlphaFoldDB" id="A0A5B8RCH5"/>
<evidence type="ECO:0000313" key="7">
    <source>
        <dbReference type="EMBL" id="QEA05608.1"/>
    </source>
</evidence>
<gene>
    <name evidence="7" type="ORF">KBTEX_01931</name>
</gene>
<name>A0A5B8RCH5_9ZZZZ</name>
<evidence type="ECO:0000256" key="1">
    <source>
        <dbReference type="ARBA" id="ARBA00008683"/>
    </source>
</evidence>
<dbReference type="Gene3D" id="3.90.226.10">
    <property type="entry name" value="2-enoyl-CoA Hydratase, Chain A, domain 1"/>
    <property type="match status" value="1"/>
</dbReference>
<keyword evidence="2" id="KW-0645">Protease</keyword>
<dbReference type="SUPFAM" id="SSF52096">
    <property type="entry name" value="ClpP/crotonase"/>
    <property type="match status" value="1"/>
</dbReference>
<dbReference type="Pfam" id="PF01343">
    <property type="entry name" value="Peptidase_S49"/>
    <property type="match status" value="1"/>
</dbReference>
<keyword evidence="5" id="KW-1133">Transmembrane helix</keyword>
<proteinExistence type="inferred from homology"/>
<dbReference type="InterPro" id="IPR029045">
    <property type="entry name" value="ClpP/crotonase-like_dom_sf"/>
</dbReference>
<feature type="transmembrane region" description="Helical" evidence="5">
    <location>
        <begin position="33"/>
        <end position="51"/>
    </location>
</feature>
<keyword evidence="5" id="KW-0472">Membrane</keyword>
<protein>
    <recommendedName>
        <fullName evidence="6">Peptidase S49 domain-containing protein</fullName>
    </recommendedName>
</protein>
<dbReference type="PANTHER" id="PTHR42987">
    <property type="entry name" value="PEPTIDASE S49"/>
    <property type="match status" value="1"/>
</dbReference>
<dbReference type="PANTHER" id="PTHR42987:SF8">
    <property type="entry name" value="PROTEINASE"/>
    <property type="match status" value="1"/>
</dbReference>